<feature type="region of interest" description="Disordered" evidence="1">
    <location>
        <begin position="59"/>
        <end position="81"/>
    </location>
</feature>
<dbReference type="EMBL" id="CM010720">
    <property type="protein sequence ID" value="RZC64700.1"/>
    <property type="molecule type" value="Genomic_DNA"/>
</dbReference>
<keyword evidence="2" id="KW-0732">Signal</keyword>
<feature type="signal peptide" evidence="2">
    <location>
        <begin position="1"/>
        <end position="26"/>
    </location>
</feature>
<gene>
    <name evidence="3" type="ORF">C5167_008388</name>
</gene>
<keyword evidence="4" id="KW-1185">Reference proteome</keyword>
<evidence type="ECO:0000313" key="3">
    <source>
        <dbReference type="EMBL" id="RZC64700.1"/>
    </source>
</evidence>
<evidence type="ECO:0000313" key="4">
    <source>
        <dbReference type="Proteomes" id="UP000316621"/>
    </source>
</evidence>
<evidence type="ECO:0000256" key="2">
    <source>
        <dbReference type="SAM" id="SignalP"/>
    </source>
</evidence>
<reference evidence="3 4" key="1">
    <citation type="journal article" date="2018" name="Science">
        <title>The opium poppy genome and morphinan production.</title>
        <authorList>
            <person name="Guo L."/>
            <person name="Winzer T."/>
            <person name="Yang X."/>
            <person name="Li Y."/>
            <person name="Ning Z."/>
            <person name="He Z."/>
            <person name="Teodor R."/>
            <person name="Lu Y."/>
            <person name="Bowser T.A."/>
            <person name="Graham I.A."/>
            <person name="Ye K."/>
        </authorList>
    </citation>
    <scope>NUCLEOTIDE SEQUENCE [LARGE SCALE GENOMIC DNA]</scope>
    <source>
        <strain evidence="4">cv. HN1</strain>
        <tissue evidence="3">Leaves</tissue>
    </source>
</reference>
<dbReference type="AlphaFoldDB" id="A0A4Y7JXC8"/>
<proteinExistence type="predicted"/>
<protein>
    <submittedName>
        <fullName evidence="3">Uncharacterized protein</fullName>
    </submittedName>
</protein>
<name>A0A4Y7JXC8_PAPSO</name>
<sequence length="81" mass="8760">MAKSFPITKIFSMVSLLLLILMMASSDIVASCTIEMPSSESIGRHAVPVNRKAKGIHCSHRSELPPGNGGEFFKPDHNVHG</sequence>
<dbReference type="Gramene" id="RZC64700">
    <property type="protein sequence ID" value="RZC64700"/>
    <property type="gene ID" value="C5167_008388"/>
</dbReference>
<feature type="chain" id="PRO_5021505044" evidence="2">
    <location>
        <begin position="27"/>
        <end position="81"/>
    </location>
</feature>
<evidence type="ECO:0000256" key="1">
    <source>
        <dbReference type="SAM" id="MobiDB-lite"/>
    </source>
</evidence>
<dbReference type="Proteomes" id="UP000316621">
    <property type="component" value="Chromosome 6"/>
</dbReference>
<accession>A0A4Y7JXC8</accession>
<organism evidence="3 4">
    <name type="scientific">Papaver somniferum</name>
    <name type="common">Opium poppy</name>
    <dbReference type="NCBI Taxonomy" id="3469"/>
    <lineage>
        <taxon>Eukaryota</taxon>
        <taxon>Viridiplantae</taxon>
        <taxon>Streptophyta</taxon>
        <taxon>Embryophyta</taxon>
        <taxon>Tracheophyta</taxon>
        <taxon>Spermatophyta</taxon>
        <taxon>Magnoliopsida</taxon>
        <taxon>Ranunculales</taxon>
        <taxon>Papaveraceae</taxon>
        <taxon>Papaveroideae</taxon>
        <taxon>Papaver</taxon>
    </lineage>
</organism>